<accession>A0A4C1TCB1</accession>
<comment type="caution">
    <text evidence="1">The sequence shown here is derived from an EMBL/GenBank/DDBJ whole genome shotgun (WGS) entry which is preliminary data.</text>
</comment>
<proteinExistence type="predicted"/>
<dbReference type="EMBL" id="BGZK01000050">
    <property type="protein sequence ID" value="GBP12163.1"/>
    <property type="molecule type" value="Genomic_DNA"/>
</dbReference>
<gene>
    <name evidence="1" type="ORF">EVAR_6349_1</name>
</gene>
<dbReference type="AlphaFoldDB" id="A0A4C1TCB1"/>
<evidence type="ECO:0000313" key="1">
    <source>
        <dbReference type="EMBL" id="GBP12163.1"/>
    </source>
</evidence>
<organism evidence="1 2">
    <name type="scientific">Eumeta variegata</name>
    <name type="common">Bagworm moth</name>
    <name type="synonym">Eumeta japonica</name>
    <dbReference type="NCBI Taxonomy" id="151549"/>
    <lineage>
        <taxon>Eukaryota</taxon>
        <taxon>Metazoa</taxon>
        <taxon>Ecdysozoa</taxon>
        <taxon>Arthropoda</taxon>
        <taxon>Hexapoda</taxon>
        <taxon>Insecta</taxon>
        <taxon>Pterygota</taxon>
        <taxon>Neoptera</taxon>
        <taxon>Endopterygota</taxon>
        <taxon>Lepidoptera</taxon>
        <taxon>Glossata</taxon>
        <taxon>Ditrysia</taxon>
        <taxon>Tineoidea</taxon>
        <taxon>Psychidae</taxon>
        <taxon>Oiketicinae</taxon>
        <taxon>Eumeta</taxon>
    </lineage>
</organism>
<dbReference type="Proteomes" id="UP000299102">
    <property type="component" value="Unassembled WGS sequence"/>
</dbReference>
<reference evidence="1 2" key="1">
    <citation type="journal article" date="2019" name="Commun. Biol.">
        <title>The bagworm genome reveals a unique fibroin gene that provides high tensile strength.</title>
        <authorList>
            <person name="Kono N."/>
            <person name="Nakamura H."/>
            <person name="Ohtoshi R."/>
            <person name="Tomita M."/>
            <person name="Numata K."/>
            <person name="Arakawa K."/>
        </authorList>
    </citation>
    <scope>NUCLEOTIDE SEQUENCE [LARGE SCALE GENOMIC DNA]</scope>
</reference>
<keyword evidence="2" id="KW-1185">Reference proteome</keyword>
<protein>
    <submittedName>
        <fullName evidence="1">Uncharacterized protein</fullName>
    </submittedName>
</protein>
<evidence type="ECO:0000313" key="2">
    <source>
        <dbReference type="Proteomes" id="UP000299102"/>
    </source>
</evidence>
<name>A0A4C1TCB1_EUMVA</name>
<sequence>MRIGIQQSGIPRSSGIQLNFKSCGILQYLVDPQCESTSISRCKFIQIAAFNLLNNAFYEQGCRSIFCFASELHAHTHLASFAPPHTPRHVSQLSIDSSSRHCRCNFILCDRKG</sequence>